<feature type="compositionally biased region" description="Polar residues" evidence="1">
    <location>
        <begin position="173"/>
        <end position="183"/>
    </location>
</feature>
<dbReference type="OrthoDB" id="3256943at2759"/>
<organism evidence="3 4">
    <name type="scientific">Pholiota conissans</name>
    <dbReference type="NCBI Taxonomy" id="109636"/>
    <lineage>
        <taxon>Eukaryota</taxon>
        <taxon>Fungi</taxon>
        <taxon>Dikarya</taxon>
        <taxon>Basidiomycota</taxon>
        <taxon>Agaricomycotina</taxon>
        <taxon>Agaricomycetes</taxon>
        <taxon>Agaricomycetidae</taxon>
        <taxon>Agaricales</taxon>
        <taxon>Agaricineae</taxon>
        <taxon>Strophariaceae</taxon>
        <taxon>Pholiota</taxon>
    </lineage>
</organism>
<feature type="region of interest" description="Disordered" evidence="1">
    <location>
        <begin position="1"/>
        <end position="25"/>
    </location>
</feature>
<feature type="region of interest" description="Disordered" evidence="1">
    <location>
        <begin position="129"/>
        <end position="246"/>
    </location>
</feature>
<feature type="compositionally biased region" description="Low complexity" evidence="1">
    <location>
        <begin position="156"/>
        <end position="168"/>
    </location>
</feature>
<feature type="compositionally biased region" description="Low complexity" evidence="1">
    <location>
        <begin position="1"/>
        <end position="11"/>
    </location>
</feature>
<keyword evidence="4" id="KW-1185">Reference proteome</keyword>
<evidence type="ECO:0000256" key="1">
    <source>
        <dbReference type="SAM" id="MobiDB-lite"/>
    </source>
</evidence>
<comment type="caution">
    <text evidence="3">The sequence shown here is derived from an EMBL/GenBank/DDBJ whole genome shotgun (WGS) entry which is preliminary data.</text>
</comment>
<feature type="compositionally biased region" description="Acidic residues" evidence="1">
    <location>
        <begin position="290"/>
        <end position="302"/>
    </location>
</feature>
<protein>
    <submittedName>
        <fullName evidence="3">Uncharacterized protein</fullName>
    </submittedName>
</protein>
<sequence>MADPSTASSPPTSSPSAPPQDRDHGSSPSSNLYLVTFLATLFLLLFVSCAIVLRSYVLRQRYNRRINEAMAAGLFLAPRAQGSKRKRFGVRPSFDEAWLAPGGPKWDRISPLSAQPIMVKRRLRDGHVPKLPLPPGASFDPSSPDPARIFPTLNASSSSSPPGALSPPRAHHPNNSTQDNAASGVSLRSRVTGFFSHRHRRAPSGIDDDEQEGDGIPLVAAPPQNPSALSVVPPSNPAPHAAPTGGGTPAGYKIRVEMLQVAVLIAMPSPTHLQRKNARLDRSGINEEPLSSDDEDEEEEEEERYRPLPELVVGVARVRYPAAGATVKSATAVQSQGRGGLGSRVTPPSTAGMLAAPSAAGVGEIGLEQMDVGVEEGEELGDEDEEVALDVADPPSPVPPVPVIVDVQQQQQRALAVML</sequence>
<evidence type="ECO:0000256" key="2">
    <source>
        <dbReference type="SAM" id="Phobius"/>
    </source>
</evidence>
<keyword evidence="2" id="KW-0812">Transmembrane</keyword>
<proteinExistence type="predicted"/>
<feature type="transmembrane region" description="Helical" evidence="2">
    <location>
        <begin position="32"/>
        <end position="57"/>
    </location>
</feature>
<feature type="region of interest" description="Disordered" evidence="1">
    <location>
        <begin position="275"/>
        <end position="305"/>
    </location>
</feature>
<dbReference type="AlphaFoldDB" id="A0A9P5ZBH4"/>
<gene>
    <name evidence="3" type="ORF">BDN70DRAFT_891697</name>
</gene>
<keyword evidence="2" id="KW-1133">Transmembrane helix</keyword>
<evidence type="ECO:0000313" key="4">
    <source>
        <dbReference type="Proteomes" id="UP000807469"/>
    </source>
</evidence>
<keyword evidence="2" id="KW-0472">Membrane</keyword>
<evidence type="ECO:0000313" key="3">
    <source>
        <dbReference type="EMBL" id="KAF9483449.1"/>
    </source>
</evidence>
<dbReference type="Proteomes" id="UP000807469">
    <property type="component" value="Unassembled WGS sequence"/>
</dbReference>
<accession>A0A9P5ZBH4</accession>
<reference evidence="3" key="1">
    <citation type="submission" date="2020-11" db="EMBL/GenBank/DDBJ databases">
        <authorList>
            <consortium name="DOE Joint Genome Institute"/>
            <person name="Ahrendt S."/>
            <person name="Riley R."/>
            <person name="Andreopoulos W."/>
            <person name="Labutti K."/>
            <person name="Pangilinan J."/>
            <person name="Ruiz-Duenas F.J."/>
            <person name="Barrasa J.M."/>
            <person name="Sanchez-Garcia M."/>
            <person name="Camarero S."/>
            <person name="Miyauchi S."/>
            <person name="Serrano A."/>
            <person name="Linde D."/>
            <person name="Babiker R."/>
            <person name="Drula E."/>
            <person name="Ayuso-Fernandez I."/>
            <person name="Pacheco R."/>
            <person name="Padilla G."/>
            <person name="Ferreira P."/>
            <person name="Barriuso J."/>
            <person name="Kellner H."/>
            <person name="Castanera R."/>
            <person name="Alfaro M."/>
            <person name="Ramirez L."/>
            <person name="Pisabarro A.G."/>
            <person name="Kuo A."/>
            <person name="Tritt A."/>
            <person name="Lipzen A."/>
            <person name="He G."/>
            <person name="Yan M."/>
            <person name="Ng V."/>
            <person name="Cullen D."/>
            <person name="Martin F."/>
            <person name="Rosso M.-N."/>
            <person name="Henrissat B."/>
            <person name="Hibbett D."/>
            <person name="Martinez A.T."/>
            <person name="Grigoriev I.V."/>
        </authorList>
    </citation>
    <scope>NUCLEOTIDE SEQUENCE</scope>
    <source>
        <strain evidence="3">CIRM-BRFM 674</strain>
    </source>
</reference>
<dbReference type="EMBL" id="MU155153">
    <property type="protein sequence ID" value="KAF9483449.1"/>
    <property type="molecule type" value="Genomic_DNA"/>
</dbReference>
<name>A0A9P5ZBH4_9AGAR</name>